<feature type="region of interest" description="Disordered" evidence="1">
    <location>
        <begin position="14"/>
        <end position="45"/>
    </location>
</feature>
<feature type="compositionally biased region" description="Basic and acidic residues" evidence="1">
    <location>
        <begin position="14"/>
        <end position="30"/>
    </location>
</feature>
<comment type="caution">
    <text evidence="2">The sequence shown here is derived from an EMBL/GenBank/DDBJ whole genome shotgun (WGS) entry which is preliminary data.</text>
</comment>
<evidence type="ECO:0000313" key="2">
    <source>
        <dbReference type="EMBL" id="ODS34295.1"/>
    </source>
</evidence>
<feature type="compositionally biased region" description="Basic and acidic residues" evidence="1">
    <location>
        <begin position="106"/>
        <end position="133"/>
    </location>
</feature>
<sequence>MAYGDNLKKKADKLFPWEDENKKRKPERMDSIPPRTSMKAKVRSKTPIPGQEYLELYLMIKEKERLEKFGKVMGKIQLETSDRWRDIRKAVRKAEMDLPSASEVEGVTKEEVTRKEKPRVEAPKRMKKVDWSF</sequence>
<reference evidence="2 3" key="1">
    <citation type="submission" date="2016-07" db="EMBL/GenBank/DDBJ databases">
        <title>Draft genome of Scalindua rubra, obtained from a brine-seawater interface in the Red Sea, sheds light on salt adaptation in anammox bacteria.</title>
        <authorList>
            <person name="Speth D.R."/>
            <person name="Lagkouvardos I."/>
            <person name="Wang Y."/>
            <person name="Qian P.-Y."/>
            <person name="Dutilh B.E."/>
            <person name="Jetten M.S."/>
        </authorList>
    </citation>
    <scope>NUCLEOTIDE SEQUENCE [LARGE SCALE GENOMIC DNA]</scope>
    <source>
        <strain evidence="2">BSI-1</strain>
    </source>
</reference>
<name>A0A1E3XF87_9BACT</name>
<proteinExistence type="predicted"/>
<dbReference type="EMBL" id="MAYW01000009">
    <property type="protein sequence ID" value="ODS34295.1"/>
    <property type="molecule type" value="Genomic_DNA"/>
</dbReference>
<dbReference type="AlphaFoldDB" id="A0A1E3XF87"/>
<accession>A0A1E3XF87</accession>
<gene>
    <name evidence="2" type="ORF">SCARUB_00554</name>
</gene>
<organism evidence="2 3">
    <name type="scientific">Candidatus Scalindua rubra</name>
    <dbReference type="NCBI Taxonomy" id="1872076"/>
    <lineage>
        <taxon>Bacteria</taxon>
        <taxon>Pseudomonadati</taxon>
        <taxon>Planctomycetota</taxon>
        <taxon>Candidatus Brocadiia</taxon>
        <taxon>Candidatus Brocadiales</taxon>
        <taxon>Candidatus Scalinduaceae</taxon>
        <taxon>Candidatus Scalindua</taxon>
    </lineage>
</organism>
<dbReference type="Proteomes" id="UP000094056">
    <property type="component" value="Unassembled WGS sequence"/>
</dbReference>
<evidence type="ECO:0000256" key="1">
    <source>
        <dbReference type="SAM" id="MobiDB-lite"/>
    </source>
</evidence>
<protein>
    <submittedName>
        <fullName evidence="2">Uncharacterized protein</fullName>
    </submittedName>
</protein>
<evidence type="ECO:0000313" key="3">
    <source>
        <dbReference type="Proteomes" id="UP000094056"/>
    </source>
</evidence>
<feature type="region of interest" description="Disordered" evidence="1">
    <location>
        <begin position="98"/>
        <end position="133"/>
    </location>
</feature>